<evidence type="ECO:0000313" key="1">
    <source>
        <dbReference type="EMBL" id="KAH6933165.1"/>
    </source>
</evidence>
<dbReference type="Proteomes" id="UP000821845">
    <property type="component" value="Chromosome 4"/>
</dbReference>
<protein>
    <submittedName>
        <fullName evidence="1">Uncharacterized protein</fullName>
    </submittedName>
</protein>
<organism evidence="1 2">
    <name type="scientific">Hyalomma asiaticum</name>
    <name type="common">Tick</name>
    <dbReference type="NCBI Taxonomy" id="266040"/>
    <lineage>
        <taxon>Eukaryota</taxon>
        <taxon>Metazoa</taxon>
        <taxon>Ecdysozoa</taxon>
        <taxon>Arthropoda</taxon>
        <taxon>Chelicerata</taxon>
        <taxon>Arachnida</taxon>
        <taxon>Acari</taxon>
        <taxon>Parasitiformes</taxon>
        <taxon>Ixodida</taxon>
        <taxon>Ixodoidea</taxon>
        <taxon>Ixodidae</taxon>
        <taxon>Hyalomminae</taxon>
        <taxon>Hyalomma</taxon>
    </lineage>
</organism>
<accession>A0ACB7SEY6</accession>
<reference evidence="1" key="1">
    <citation type="submission" date="2020-05" db="EMBL/GenBank/DDBJ databases">
        <title>Large-scale comparative analyses of tick genomes elucidate their genetic diversity and vector capacities.</title>
        <authorList>
            <person name="Jia N."/>
            <person name="Wang J."/>
            <person name="Shi W."/>
            <person name="Du L."/>
            <person name="Sun Y."/>
            <person name="Zhan W."/>
            <person name="Jiang J."/>
            <person name="Wang Q."/>
            <person name="Zhang B."/>
            <person name="Ji P."/>
            <person name="Sakyi L.B."/>
            <person name="Cui X."/>
            <person name="Yuan T."/>
            <person name="Jiang B."/>
            <person name="Yang W."/>
            <person name="Lam T.T.-Y."/>
            <person name="Chang Q."/>
            <person name="Ding S."/>
            <person name="Wang X."/>
            <person name="Zhu J."/>
            <person name="Ruan X."/>
            <person name="Zhao L."/>
            <person name="Wei J."/>
            <person name="Que T."/>
            <person name="Du C."/>
            <person name="Cheng J."/>
            <person name="Dai P."/>
            <person name="Han X."/>
            <person name="Huang E."/>
            <person name="Gao Y."/>
            <person name="Liu J."/>
            <person name="Shao H."/>
            <person name="Ye R."/>
            <person name="Li L."/>
            <person name="Wei W."/>
            <person name="Wang X."/>
            <person name="Wang C."/>
            <person name="Yang T."/>
            <person name="Huo Q."/>
            <person name="Li W."/>
            <person name="Guo W."/>
            <person name="Chen H."/>
            <person name="Zhou L."/>
            <person name="Ni X."/>
            <person name="Tian J."/>
            <person name="Zhou Y."/>
            <person name="Sheng Y."/>
            <person name="Liu T."/>
            <person name="Pan Y."/>
            <person name="Xia L."/>
            <person name="Li J."/>
            <person name="Zhao F."/>
            <person name="Cao W."/>
        </authorList>
    </citation>
    <scope>NUCLEOTIDE SEQUENCE</scope>
    <source>
        <strain evidence="1">Hyas-2018</strain>
    </source>
</reference>
<dbReference type="EMBL" id="CM023484">
    <property type="protein sequence ID" value="KAH6933165.1"/>
    <property type="molecule type" value="Genomic_DNA"/>
</dbReference>
<name>A0ACB7SEY6_HYAAI</name>
<keyword evidence="2" id="KW-1185">Reference proteome</keyword>
<comment type="caution">
    <text evidence="1">The sequence shown here is derived from an EMBL/GenBank/DDBJ whole genome shotgun (WGS) entry which is preliminary data.</text>
</comment>
<sequence length="189" mass="20032">MLGGLPQAQQAEQQGIYPASCGTCVFSLLFDHLKPAIGCRTKLGPAPSTLTKRFRFNNRSHREGNAHGQFVAALQGLASTCDSRAQIDLCSGTVSSAASTTPPYRRNLKHPNPLLDDAMKAGQAIEAAAKDASEIARAASSPSTEEATKSRTCSHCGDAHFSSQFQYSQAHCFACGKLGALRTYAEAGR</sequence>
<evidence type="ECO:0000313" key="2">
    <source>
        <dbReference type="Proteomes" id="UP000821845"/>
    </source>
</evidence>
<gene>
    <name evidence="1" type="ORF">HPB50_012690</name>
</gene>
<proteinExistence type="predicted"/>